<feature type="non-terminal residue" evidence="1">
    <location>
        <position position="65"/>
    </location>
</feature>
<sequence>MRQQLRRASSSSQAKLVATVVIHKERSLWPHKDYNGSKRLGKGVMMVGCSSGGPIAIQMLGNTVA</sequence>
<organism evidence="1 2">
    <name type="scientific">Ananas comosus</name>
    <name type="common">Pineapple</name>
    <name type="synonym">Ananas ananas</name>
    <dbReference type="NCBI Taxonomy" id="4615"/>
    <lineage>
        <taxon>Eukaryota</taxon>
        <taxon>Viridiplantae</taxon>
        <taxon>Streptophyta</taxon>
        <taxon>Embryophyta</taxon>
        <taxon>Tracheophyta</taxon>
        <taxon>Spermatophyta</taxon>
        <taxon>Magnoliopsida</taxon>
        <taxon>Liliopsida</taxon>
        <taxon>Poales</taxon>
        <taxon>Bromeliaceae</taxon>
        <taxon>Bromelioideae</taxon>
        <taxon>Ananas</taxon>
    </lineage>
</organism>
<evidence type="ECO:0000313" key="2">
    <source>
        <dbReference type="Proteomes" id="UP000092600"/>
    </source>
</evidence>
<protein>
    <submittedName>
        <fullName evidence="1">Uncharacterized protein</fullName>
    </submittedName>
</protein>
<accession>A0A199UKB3</accession>
<comment type="caution">
    <text evidence="1">The sequence shown here is derived from an EMBL/GenBank/DDBJ whole genome shotgun (WGS) entry which is preliminary data.</text>
</comment>
<name>A0A199UKB3_ANACO</name>
<evidence type="ECO:0000313" key="1">
    <source>
        <dbReference type="EMBL" id="OAY65146.1"/>
    </source>
</evidence>
<gene>
    <name evidence="1" type="ORF">ACMD2_15111</name>
</gene>
<reference evidence="1 2" key="1">
    <citation type="journal article" date="2016" name="DNA Res.">
        <title>The draft genome of MD-2 pineapple using hybrid error correction of long reads.</title>
        <authorList>
            <person name="Redwan R.M."/>
            <person name="Saidin A."/>
            <person name="Kumar S.V."/>
        </authorList>
    </citation>
    <scope>NUCLEOTIDE SEQUENCE [LARGE SCALE GENOMIC DNA]</scope>
    <source>
        <strain evidence="2">cv. MD2</strain>
        <tissue evidence="1">Leaf</tissue>
    </source>
</reference>
<proteinExistence type="predicted"/>
<dbReference type="EMBL" id="LSRQ01007221">
    <property type="protein sequence ID" value="OAY65146.1"/>
    <property type="molecule type" value="Genomic_DNA"/>
</dbReference>
<dbReference type="Proteomes" id="UP000092600">
    <property type="component" value="Unassembled WGS sequence"/>
</dbReference>
<dbReference type="AlphaFoldDB" id="A0A199UKB3"/>